<evidence type="ECO:0000313" key="3">
    <source>
        <dbReference type="Proteomes" id="UP001152795"/>
    </source>
</evidence>
<evidence type="ECO:0000256" key="1">
    <source>
        <dbReference type="SAM" id="MobiDB-lite"/>
    </source>
</evidence>
<feature type="compositionally biased region" description="Basic and acidic residues" evidence="1">
    <location>
        <begin position="73"/>
        <end position="83"/>
    </location>
</feature>
<comment type="caution">
    <text evidence="2">The sequence shown here is derived from an EMBL/GenBank/DDBJ whole genome shotgun (WGS) entry which is preliminary data.</text>
</comment>
<accession>A0A6S7KNI5</accession>
<sequence>MEPNDKIVEVPALSTLINLLPTDPTLIAILSPMQQTMHHAPVAQHSASEEANPPASEEAQHAASEEAQQSSNRDSDAQVRNSEDGLSLFRENGLEEESDRFLDLIDDSLRSTLLWFWASYLRDSSQNCERKIQQRFGYR</sequence>
<name>A0A6S7KNI5_PARCT</name>
<proteinExistence type="predicted"/>
<dbReference type="EMBL" id="CACRXK020016343">
    <property type="protein sequence ID" value="CAB4029693.1"/>
    <property type="molecule type" value="Genomic_DNA"/>
</dbReference>
<gene>
    <name evidence="2" type="ORF">PACLA_8A085451</name>
</gene>
<feature type="region of interest" description="Disordered" evidence="1">
    <location>
        <begin position="37"/>
        <end position="92"/>
    </location>
</feature>
<dbReference type="AlphaFoldDB" id="A0A6S7KNI5"/>
<keyword evidence="3" id="KW-1185">Reference proteome</keyword>
<dbReference type="Proteomes" id="UP001152795">
    <property type="component" value="Unassembled WGS sequence"/>
</dbReference>
<organism evidence="2 3">
    <name type="scientific">Paramuricea clavata</name>
    <name type="common">Red gorgonian</name>
    <name type="synonym">Violescent sea-whip</name>
    <dbReference type="NCBI Taxonomy" id="317549"/>
    <lineage>
        <taxon>Eukaryota</taxon>
        <taxon>Metazoa</taxon>
        <taxon>Cnidaria</taxon>
        <taxon>Anthozoa</taxon>
        <taxon>Octocorallia</taxon>
        <taxon>Malacalcyonacea</taxon>
        <taxon>Plexauridae</taxon>
        <taxon>Paramuricea</taxon>
    </lineage>
</organism>
<protein>
    <submittedName>
        <fullName evidence="2">Uncharacterized protein</fullName>
    </submittedName>
</protein>
<evidence type="ECO:0000313" key="2">
    <source>
        <dbReference type="EMBL" id="CAB4029693.1"/>
    </source>
</evidence>
<reference evidence="2" key="1">
    <citation type="submission" date="2020-04" db="EMBL/GenBank/DDBJ databases">
        <authorList>
            <person name="Alioto T."/>
            <person name="Alioto T."/>
            <person name="Gomez Garrido J."/>
        </authorList>
    </citation>
    <scope>NUCLEOTIDE SEQUENCE</scope>
    <source>
        <strain evidence="2">A484AB</strain>
    </source>
</reference>